<organism evidence="17 18">
    <name type="scientific">Trichobilharzia regenti</name>
    <name type="common">Nasal bird schistosome</name>
    <dbReference type="NCBI Taxonomy" id="157069"/>
    <lineage>
        <taxon>Eukaryota</taxon>
        <taxon>Metazoa</taxon>
        <taxon>Spiralia</taxon>
        <taxon>Lophotrochozoa</taxon>
        <taxon>Platyhelminthes</taxon>
        <taxon>Trematoda</taxon>
        <taxon>Digenea</taxon>
        <taxon>Strigeidida</taxon>
        <taxon>Schistosomatoidea</taxon>
        <taxon>Schistosomatidae</taxon>
        <taxon>Trichobilharzia</taxon>
    </lineage>
</organism>
<reference evidence="18" key="2">
    <citation type="submission" date="2023-11" db="UniProtKB">
        <authorList>
            <consortium name="WormBaseParasite"/>
        </authorList>
    </citation>
    <scope>IDENTIFICATION</scope>
</reference>
<evidence type="ECO:0000256" key="1">
    <source>
        <dbReference type="ARBA" id="ARBA00004123"/>
    </source>
</evidence>
<dbReference type="GO" id="GO:0005634">
    <property type="term" value="C:nucleus"/>
    <property type="evidence" value="ECO:0007669"/>
    <property type="project" value="UniProtKB-SubCell"/>
</dbReference>
<dbReference type="NCBIfam" id="TIGR00430">
    <property type="entry name" value="Q_tRNA_tgt"/>
    <property type="match status" value="1"/>
</dbReference>
<evidence type="ECO:0000256" key="4">
    <source>
        <dbReference type="ARBA" id="ARBA00022694"/>
    </source>
</evidence>
<keyword evidence="7 14" id="KW-0863">Zinc-finger</keyword>
<evidence type="ECO:0000256" key="2">
    <source>
        <dbReference type="ARBA" id="ARBA00022676"/>
    </source>
</evidence>
<dbReference type="PROSITE" id="PS00028">
    <property type="entry name" value="ZINC_FINGER_C2H2_1"/>
    <property type="match status" value="4"/>
</dbReference>
<feature type="region of interest" description="Disordered" evidence="15">
    <location>
        <begin position="1413"/>
        <end position="1435"/>
    </location>
</feature>
<keyword evidence="17" id="KW-1185">Reference proteome</keyword>
<feature type="active site" description="Proton acceptor" evidence="13">
    <location>
        <position position="1086"/>
    </location>
</feature>
<dbReference type="GO" id="GO:0006400">
    <property type="term" value="P:tRNA modification"/>
    <property type="evidence" value="ECO:0007669"/>
    <property type="project" value="InterPro"/>
</dbReference>
<keyword evidence="4 13" id="KW-0819">tRNA processing</keyword>
<feature type="binding site" evidence="13">
    <location>
        <position position="1307"/>
    </location>
    <ligand>
        <name>Zn(2+)</name>
        <dbReference type="ChEBI" id="CHEBI:29105"/>
    </ligand>
</feature>
<evidence type="ECO:0000256" key="13">
    <source>
        <dbReference type="HAMAP-Rule" id="MF_03218"/>
    </source>
</evidence>
<keyword evidence="5 13" id="KW-0479">Metal-binding</keyword>
<dbReference type="GO" id="GO:0008270">
    <property type="term" value="F:zinc ion binding"/>
    <property type="evidence" value="ECO:0007669"/>
    <property type="project" value="UniProtKB-KW"/>
</dbReference>
<dbReference type="InterPro" id="IPR036236">
    <property type="entry name" value="Znf_C2H2_sf"/>
</dbReference>
<evidence type="ECO:0000313" key="17">
    <source>
        <dbReference type="Proteomes" id="UP000050795"/>
    </source>
</evidence>
<dbReference type="Gene3D" id="3.20.20.105">
    <property type="entry name" value="Queuine tRNA-ribosyltransferase-like"/>
    <property type="match status" value="1"/>
</dbReference>
<keyword evidence="8 13" id="KW-0862">Zinc</keyword>
<dbReference type="Pfam" id="PF01702">
    <property type="entry name" value="TGT"/>
    <property type="match status" value="1"/>
</dbReference>
<feature type="region of interest" description="RNA binding" evidence="13">
    <location>
        <begin position="1245"/>
        <end position="1251"/>
    </location>
</feature>
<keyword evidence="13" id="KW-0963">Cytoplasm</keyword>
<evidence type="ECO:0000256" key="5">
    <source>
        <dbReference type="ARBA" id="ARBA00022723"/>
    </source>
</evidence>
<feature type="compositionally biased region" description="Low complexity" evidence="15">
    <location>
        <begin position="795"/>
        <end position="823"/>
    </location>
</feature>
<evidence type="ECO:0000313" key="18">
    <source>
        <dbReference type="WBParaSite" id="TREG1_25490.1"/>
    </source>
</evidence>
<dbReference type="WBParaSite" id="TREG1_25490.1">
    <property type="protein sequence ID" value="TREG1_25490.1"/>
    <property type="gene ID" value="TREG1_25490"/>
</dbReference>
<dbReference type="InterPro" id="IPR036511">
    <property type="entry name" value="TGT-like_sf"/>
</dbReference>
<comment type="function">
    <text evidence="13">Catalytic subunit of the queuine tRNA-ribosyltransferase (TGT) that catalyzes the base-exchange of a guanine (G) residue with queuine (Q) at position 34 (anticodon wobble position) in tRNAs with GU(N) anticodons (tRNA-Asp, -Asn, -His and -Tyr), resulting in the hypermodified nucleoside queuosine (7-(((4,5-cis-dihydroxy-2-cyclopenten-1-yl)amino)methyl)-7-deazaguanosine). Catalysis occurs through a double-displacement mechanism. The nucleophile active site attacks the C1' of nucleotide 34 to detach the guanine base from the RNA, forming a covalent enzyme-RNA intermediate. The proton acceptor active site deprotonates the incoming queuine, allowing a nucleophilic attack on the C1' of the ribose to form the product.</text>
</comment>
<dbReference type="Gene3D" id="3.30.160.60">
    <property type="entry name" value="Classic Zinc Finger"/>
    <property type="match status" value="3"/>
</dbReference>
<feature type="binding site" evidence="13">
    <location>
        <position position="1334"/>
    </location>
    <ligand>
        <name>Zn(2+)</name>
        <dbReference type="ChEBI" id="CHEBI:29105"/>
    </ligand>
</feature>
<feature type="binding site" evidence="13">
    <location>
        <position position="1304"/>
    </location>
    <ligand>
        <name>Zn(2+)</name>
        <dbReference type="ChEBI" id="CHEBI:29105"/>
    </ligand>
</feature>
<keyword evidence="9" id="KW-0805">Transcription regulation</keyword>
<dbReference type="HAMAP" id="MF_00168">
    <property type="entry name" value="Q_tRNA_Tgt"/>
    <property type="match status" value="1"/>
</dbReference>
<evidence type="ECO:0000256" key="12">
    <source>
        <dbReference type="ARBA" id="ARBA00023242"/>
    </source>
</evidence>
<accession>A0AA85JEJ3</accession>
<reference evidence="17" key="1">
    <citation type="submission" date="2022-06" db="EMBL/GenBank/DDBJ databases">
        <authorList>
            <person name="Berger JAMES D."/>
            <person name="Berger JAMES D."/>
        </authorList>
    </citation>
    <scope>NUCLEOTIDE SEQUENCE [LARGE SCALE GENOMIC DNA]</scope>
</reference>
<dbReference type="InterPro" id="IPR013087">
    <property type="entry name" value="Znf_C2H2_type"/>
</dbReference>
<dbReference type="GO" id="GO:0008479">
    <property type="term" value="F:tRNA-guanosine(34) queuine transglycosylase activity"/>
    <property type="evidence" value="ECO:0007669"/>
    <property type="project" value="UniProtKB-UniRule"/>
</dbReference>
<evidence type="ECO:0000256" key="9">
    <source>
        <dbReference type="ARBA" id="ARBA00023015"/>
    </source>
</evidence>
<evidence type="ECO:0000256" key="8">
    <source>
        <dbReference type="ARBA" id="ARBA00022833"/>
    </source>
</evidence>
<feature type="domain" description="C2H2-type" evidence="16">
    <location>
        <begin position="498"/>
        <end position="525"/>
    </location>
</feature>
<dbReference type="InterPro" id="IPR004803">
    <property type="entry name" value="TGT"/>
</dbReference>
<evidence type="ECO:0000256" key="10">
    <source>
        <dbReference type="ARBA" id="ARBA00023125"/>
    </source>
</evidence>
<keyword evidence="11" id="KW-0804">Transcription</keyword>
<feature type="region of interest" description="RNA binding; important for wobble base 34 recognition" evidence="13">
    <location>
        <begin position="1269"/>
        <end position="1273"/>
    </location>
</feature>
<feature type="binding site" evidence="13">
    <location>
        <position position="1185"/>
    </location>
    <ligand>
        <name>substrate</name>
    </ligand>
</feature>
<evidence type="ECO:0000256" key="6">
    <source>
        <dbReference type="ARBA" id="ARBA00022737"/>
    </source>
</evidence>
<feature type="domain" description="C2H2-type" evidence="16">
    <location>
        <begin position="614"/>
        <end position="644"/>
    </location>
</feature>
<protein>
    <recommendedName>
        <fullName evidence="13">Queuine tRNA-ribosyltransferase catalytic subunit 1</fullName>
        <ecNumber evidence="13">2.4.2.64</ecNumber>
    </recommendedName>
    <alternativeName>
        <fullName evidence="13">Guanine insertion enzyme</fullName>
    </alternativeName>
    <alternativeName>
        <fullName evidence="13">tRNA-guanine transglycosylase</fullName>
    </alternativeName>
</protein>
<proteinExistence type="inferred from homology"/>
<dbReference type="PANTHER" id="PTHR43530">
    <property type="entry name" value="QUEUINE TRNA-RIBOSYLTRANSFERASE CATALYTIC SUBUNIT 1"/>
    <property type="match status" value="1"/>
</dbReference>
<keyword evidence="6" id="KW-0677">Repeat</keyword>
<comment type="catalytic activity">
    <reaction evidence="13">
        <text>guanosine(34) in tRNA + queuine = queuosine(34) in tRNA + guanine</text>
        <dbReference type="Rhea" id="RHEA:16633"/>
        <dbReference type="Rhea" id="RHEA-COMP:10341"/>
        <dbReference type="Rhea" id="RHEA-COMP:18571"/>
        <dbReference type="ChEBI" id="CHEBI:16235"/>
        <dbReference type="ChEBI" id="CHEBI:17433"/>
        <dbReference type="ChEBI" id="CHEBI:74269"/>
        <dbReference type="ChEBI" id="CHEBI:194431"/>
        <dbReference type="EC" id="2.4.2.64"/>
    </reaction>
</comment>
<evidence type="ECO:0000256" key="3">
    <source>
        <dbReference type="ARBA" id="ARBA00022679"/>
    </source>
</evidence>
<evidence type="ECO:0000256" key="15">
    <source>
        <dbReference type="SAM" id="MobiDB-lite"/>
    </source>
</evidence>
<evidence type="ECO:0000259" key="16">
    <source>
        <dbReference type="PROSITE" id="PS50157"/>
    </source>
</evidence>
<dbReference type="InterPro" id="IPR002616">
    <property type="entry name" value="tRNA_ribo_trans-like"/>
</dbReference>
<dbReference type="FunFam" id="3.30.160.60:FF:000145">
    <property type="entry name" value="Zinc finger protein 574"/>
    <property type="match status" value="1"/>
</dbReference>
<keyword evidence="2 13" id="KW-0328">Glycosyltransferase</keyword>
<comment type="subcellular location">
    <subcellularLocation>
        <location evidence="13">Cytoplasm</location>
    </subcellularLocation>
    <subcellularLocation>
        <location evidence="1">Nucleus</location>
    </subcellularLocation>
</comment>
<evidence type="ECO:0000256" key="14">
    <source>
        <dbReference type="PROSITE-ProRule" id="PRU00042"/>
    </source>
</evidence>
<feature type="binding site" evidence="13">
    <location>
        <position position="1214"/>
    </location>
    <ligand>
        <name>substrate</name>
    </ligand>
</feature>
<dbReference type="EC" id="2.4.2.64" evidence="13"/>
<evidence type="ECO:0000256" key="11">
    <source>
        <dbReference type="ARBA" id="ARBA00023163"/>
    </source>
</evidence>
<feature type="binding site" evidence="13">
    <location>
        <position position="1141"/>
    </location>
    <ligand>
        <name>substrate</name>
    </ligand>
</feature>
<comment type="subunit">
    <text evidence="13">Heterodimer of a catalytic subunit and an accessory subunit.</text>
</comment>
<feature type="domain" description="C2H2-type" evidence="16">
    <location>
        <begin position="526"/>
        <end position="553"/>
    </location>
</feature>
<dbReference type="PROSITE" id="PS50157">
    <property type="entry name" value="ZINC_FINGER_C2H2_2"/>
    <property type="match status" value="3"/>
</dbReference>
<feature type="binding site" evidence="13">
    <location>
        <begin position="1086"/>
        <end position="1090"/>
    </location>
    <ligand>
        <name>substrate</name>
    </ligand>
</feature>
<dbReference type="PANTHER" id="PTHR43530:SF1">
    <property type="entry name" value="QUEUINE TRNA-RIBOSYLTRANSFERASE CATALYTIC SUBUNIT 1"/>
    <property type="match status" value="1"/>
</dbReference>
<keyword evidence="3 13" id="KW-0808">Transferase</keyword>
<feature type="active site" description="Nucleophile" evidence="13">
    <location>
        <position position="1264"/>
    </location>
</feature>
<dbReference type="NCBIfam" id="TIGR00449">
    <property type="entry name" value="tgt_general"/>
    <property type="match status" value="1"/>
</dbReference>
<comment type="similarity">
    <text evidence="13">Belongs to the queuine tRNA-ribosyltransferase family.</text>
</comment>
<dbReference type="SUPFAM" id="SSF57667">
    <property type="entry name" value="beta-beta-alpha zinc fingers"/>
    <property type="match status" value="2"/>
</dbReference>
<dbReference type="GO" id="GO:0003677">
    <property type="term" value="F:DNA binding"/>
    <property type="evidence" value="ECO:0007669"/>
    <property type="project" value="UniProtKB-KW"/>
</dbReference>
<dbReference type="SUPFAM" id="SSF51713">
    <property type="entry name" value="tRNA-guanine transglycosylase"/>
    <property type="match status" value="1"/>
</dbReference>
<keyword evidence="12" id="KW-0539">Nucleus</keyword>
<keyword evidence="10" id="KW-0238">DNA-binding</keyword>
<feature type="region of interest" description="Disordered" evidence="15">
    <location>
        <begin position="780"/>
        <end position="823"/>
    </location>
</feature>
<feature type="binding site" evidence="13">
    <location>
        <position position="1302"/>
    </location>
    <ligand>
        <name>Zn(2+)</name>
        <dbReference type="ChEBI" id="CHEBI:29105"/>
    </ligand>
</feature>
<dbReference type="SMART" id="SM00355">
    <property type="entry name" value="ZnF_C2H2"/>
    <property type="match status" value="7"/>
</dbReference>
<dbReference type="Proteomes" id="UP000050795">
    <property type="component" value="Unassembled WGS sequence"/>
</dbReference>
<name>A0AA85JEJ3_TRIRE</name>
<sequence>MTVPDSAFSSNFQHKLLTVYTDSAPNSLSDLNWHNLPNAVVDFEHEGASNWTSSSETVGNSFVTFEVSETETCASNLSDDFHMLTEYPLQNEVYIPISFPNSSTSYTDQNNINSYGDCVPQTLVWPSEEAIHVSGSIMPEVINESNFLPNLHIDFEEGSTFEKDAYIPVPACSDVPKTPQLAYRPEHENSTVSNVQPSFEYPQEVLVDNVAQSFASQLEVNPDLTRTNDCNGEPKNGMLTWHDSSTENYPDFYVDSSVCIHTVQAYDTNGQSYTGGYSVCPAQIDSYEIVGQTTECSNYDFVPINPHGYSCYNPSEATYYKSFPEGLSNAVVYSECPPILENQNPECYGDATIFVSNFPNSLIAQDNTQVAAYLIPENAHDSCLKQADVYSAPVVHVPFSTNYEIKDVGSFRCTDSMQCTQALDLPLASIITDGEQQLHTVSDVYSPTVVYACNNTGHEALPHDAEYQNAENVSNNCIPVDTPVIQPKDNKISEKLKWNCSHCPLAFQRQSHLVEHLRTHTGERPFKCVLCGRKFTQASNLRRHLSSHKAWPPASSCTVSLISKTSHNSQVTNNPSAPRALPHKVWICRFCDQRFDSYLQLRVHMVHHKDKQVYSCVFNGCESSFASPNNLLNHLVEKHQFYKEDGLSCETCGQKYSDFGHLVRHLLPRRNGSNSGCPTLSFHPKRKKRKLRLTQPKSTWQYTTTHSQNEELTSKLSTECSRSVNVMDSKFNLLPLQALKTSDSSFGYKCPFCIIICQSLKHLRVHLSRKHSSLFNVTTDSKSSLSKSTNDEICSSSSQISSFSSSSTSSSHNVDQSNSNSSVSSSRETALFLLQLEKCLLSKDDQQTFSKNRPPKVFVCKFCGKHFQKPKFFNDHELMCQQSIEERARRNRLRANKREKFIVTQETVVVNTNNPSNTEAVSSNNELISSDQSDASLRRSTRNRTFQAYWKPKSTRRKPKVQFAFIYFHFFRLKASSLNSQLPRLSVQASSALQFDILHECAQTRARRCQLWLPHCPNGPVETPVFMPVGTQGSMKGITVEQLQKLDCRILLGNTYHLGHRPGPEILRKAGGLHKFMSWPRAILTDSGGFQMVSLNSLSKVTEDGVLFTSPHNGTEMLLTPEESVGNLQNALGSDIVMQLDHVVHVLTDKETMKEAMERSIRWLDRCIDAHQNQQDKQNLFAITQGGLDPSMRIYCINEMLKRKDKIAGYAIGGLSGGEAKDDFWRIVKLSTEHLPRDRPRYVMGVGFPVDLVVCIALGCDMFDCVYPTRTGRFGNALVPWGQLNLRHAVYASDFRPIDENCPCPTCTRPLSRAWIHSALSGRQVNASAVVSLHNLAYMLGLMKKCREAISENTFPQFVRSFFERRCYMARGDQNPSEYEGCRPPSWACDALQSVNIDISDIGQSMNGFHNSLNSDNEELKSKRSRNSSVNCEVD</sequence>
<comment type="cofactor">
    <cofactor evidence="13">
        <name>Zn(2+)</name>
        <dbReference type="ChEBI" id="CHEBI:29105"/>
    </cofactor>
</comment>
<dbReference type="FunFam" id="3.30.160.60:FF:000450">
    <property type="entry name" value="PR domain zinc finger protein 14"/>
    <property type="match status" value="1"/>
</dbReference>
<evidence type="ECO:0000256" key="7">
    <source>
        <dbReference type="ARBA" id="ARBA00022771"/>
    </source>
</evidence>
<dbReference type="GO" id="GO:0005829">
    <property type="term" value="C:cytosol"/>
    <property type="evidence" value="ECO:0007669"/>
    <property type="project" value="TreeGrafter"/>
</dbReference>
<dbReference type="Pfam" id="PF00096">
    <property type="entry name" value="zf-C2H2"/>
    <property type="match status" value="2"/>
</dbReference>